<dbReference type="GO" id="GO:0016757">
    <property type="term" value="F:glycosyltransferase activity"/>
    <property type="evidence" value="ECO:0007669"/>
    <property type="project" value="UniProtKB-KW"/>
</dbReference>
<evidence type="ECO:0000256" key="3">
    <source>
        <dbReference type="ARBA" id="ARBA00022679"/>
    </source>
</evidence>
<organism evidence="7 8">
    <name type="scientific">Dipteronia sinensis</name>
    <dbReference type="NCBI Taxonomy" id="43782"/>
    <lineage>
        <taxon>Eukaryota</taxon>
        <taxon>Viridiplantae</taxon>
        <taxon>Streptophyta</taxon>
        <taxon>Embryophyta</taxon>
        <taxon>Tracheophyta</taxon>
        <taxon>Spermatophyta</taxon>
        <taxon>Magnoliopsida</taxon>
        <taxon>eudicotyledons</taxon>
        <taxon>Gunneridae</taxon>
        <taxon>Pentapetalae</taxon>
        <taxon>rosids</taxon>
        <taxon>malvids</taxon>
        <taxon>Sapindales</taxon>
        <taxon>Sapindaceae</taxon>
        <taxon>Hippocastanoideae</taxon>
        <taxon>Acereae</taxon>
        <taxon>Dipteronia</taxon>
    </lineage>
</organism>
<dbReference type="Pfam" id="PF10250">
    <property type="entry name" value="O-FucT"/>
    <property type="match status" value="1"/>
</dbReference>
<keyword evidence="5" id="KW-0119">Carbohydrate metabolism</keyword>
<evidence type="ECO:0000256" key="1">
    <source>
        <dbReference type="ARBA" id="ARBA00007737"/>
    </source>
</evidence>
<name>A0AAE0E3Y6_9ROSI</name>
<comment type="similarity">
    <text evidence="1">Belongs to the glycosyltransferase GT106 family.</text>
</comment>
<keyword evidence="2" id="KW-0328">Glycosyltransferase</keyword>
<protein>
    <recommendedName>
        <fullName evidence="6">O-fucosyltransferase family protein</fullName>
    </recommendedName>
</protein>
<reference evidence="7" key="1">
    <citation type="journal article" date="2023" name="Plant J.">
        <title>Genome sequences and population genomics provide insights into the demographic history, inbreeding, and mutation load of two 'living fossil' tree species of Dipteronia.</title>
        <authorList>
            <person name="Feng Y."/>
            <person name="Comes H.P."/>
            <person name="Chen J."/>
            <person name="Zhu S."/>
            <person name="Lu R."/>
            <person name="Zhang X."/>
            <person name="Li P."/>
            <person name="Qiu J."/>
            <person name="Olsen K.M."/>
            <person name="Qiu Y."/>
        </authorList>
    </citation>
    <scope>NUCLEOTIDE SEQUENCE</scope>
    <source>
        <strain evidence="7">NBL</strain>
    </source>
</reference>
<evidence type="ECO:0000256" key="4">
    <source>
        <dbReference type="ARBA" id="ARBA00023253"/>
    </source>
</evidence>
<evidence type="ECO:0000256" key="5">
    <source>
        <dbReference type="ARBA" id="ARBA00023277"/>
    </source>
</evidence>
<dbReference type="AlphaFoldDB" id="A0AAE0E3Y6"/>
<proteinExistence type="inferred from homology"/>
<evidence type="ECO:0000256" key="6">
    <source>
        <dbReference type="ARBA" id="ARBA00030350"/>
    </source>
</evidence>
<dbReference type="InterPro" id="IPR019378">
    <property type="entry name" value="GDP-Fuc_O-FucTrfase"/>
</dbReference>
<dbReference type="InterPro" id="IPR052272">
    <property type="entry name" value="GT106_glycosyltransferase"/>
</dbReference>
<evidence type="ECO:0000313" key="8">
    <source>
        <dbReference type="Proteomes" id="UP001281410"/>
    </source>
</evidence>
<gene>
    <name evidence="7" type="ORF">Dsin_020908</name>
</gene>
<evidence type="ECO:0000313" key="7">
    <source>
        <dbReference type="EMBL" id="KAK3206862.1"/>
    </source>
</evidence>
<keyword evidence="4" id="KW-0294">Fucose metabolism</keyword>
<evidence type="ECO:0000256" key="2">
    <source>
        <dbReference type="ARBA" id="ARBA00022676"/>
    </source>
</evidence>
<accession>A0AAE0E3Y6</accession>
<comment type="caution">
    <text evidence="7">The sequence shown here is derived from an EMBL/GenBank/DDBJ whole genome shotgun (WGS) entry which is preliminary data.</text>
</comment>
<dbReference type="GO" id="GO:0006004">
    <property type="term" value="P:fucose metabolic process"/>
    <property type="evidence" value="ECO:0007669"/>
    <property type="project" value="UniProtKB-KW"/>
</dbReference>
<dbReference type="PANTHER" id="PTHR31933:SF4">
    <property type="entry name" value="O-FUCOSYLTRANSFERASE 8"/>
    <property type="match status" value="1"/>
</dbReference>
<dbReference type="PANTHER" id="PTHR31933">
    <property type="entry name" value="O-FUCOSYLTRANSFERASE 2-RELATED"/>
    <property type="match status" value="1"/>
</dbReference>
<dbReference type="EMBL" id="JANJYJ010000006">
    <property type="protein sequence ID" value="KAK3206862.1"/>
    <property type="molecule type" value="Genomic_DNA"/>
</dbReference>
<keyword evidence="3" id="KW-0808">Transferase</keyword>
<sequence>MVLRMGTLSIYDRNSYHWSFSQSKGCLLSQFGDIYQEEYFMNMLKDEINIIKELPPHLKLIDVDAIGSLITECDIMKEATPIDYVKKVLPLLVRNGIVHFLGFGNQLGFDPLPYELQLDLN</sequence>
<dbReference type="Proteomes" id="UP001281410">
    <property type="component" value="Unassembled WGS sequence"/>
</dbReference>
<keyword evidence="8" id="KW-1185">Reference proteome</keyword>